<sequence>MLNKKKLIIALSIIPQYFIIKILANYPEFIETYYSNGLYQLTSKILRYAFGWIPFSIGDIIYTIAGIYILRWLVINRKRIRLDTKNWLIDLFSAISIGYFAFYMFWGLNYYRLPVYKSLNIDYKYTTEELIQVTEAFIEKSNAIQKSITNNDSIKVTIPYSKKELFNGTLNGYKALGKKHLMFNYQAKSVKQSIYSLPLTYMGFSGYLNPFTNEAQIDGLIPLYQYPATACHEQAHQLGYAAENETSFIGYLATMNNPDIYFKYSGYVSALNQCLNEVYRRDKEVYEVLKSKINKGILLNYQESYNFWSAYENPLEPVFEVIYGNFLKVNNQDKGMESYSYVVALLVNYFKNKPL</sequence>
<keyword evidence="1" id="KW-0812">Transmembrane</keyword>
<feature type="transmembrane region" description="Helical" evidence="1">
    <location>
        <begin position="7"/>
        <end position="26"/>
    </location>
</feature>
<reference evidence="2" key="1">
    <citation type="submission" date="2024-05" db="EMBL/GenBank/DDBJ databases">
        <title>Pontimicrobium maritimus sp. nov., isolated form sea water.</title>
        <authorList>
            <person name="Muhammad N."/>
            <person name="Vuong T.Q."/>
            <person name="Han H.L."/>
            <person name="Kim S.-G."/>
        </authorList>
    </citation>
    <scope>NUCLEOTIDE SEQUENCE</scope>
    <source>
        <strain evidence="2">SW4</strain>
    </source>
</reference>
<evidence type="ECO:0000313" key="2">
    <source>
        <dbReference type="EMBL" id="XBG62075.1"/>
    </source>
</evidence>
<name>A0AAU7BUK7_9FLAO</name>
<feature type="transmembrane region" description="Helical" evidence="1">
    <location>
        <begin position="87"/>
        <end position="106"/>
    </location>
</feature>
<dbReference type="RefSeq" id="WP_347925044.1">
    <property type="nucleotide sequence ID" value="NZ_CP157199.1"/>
</dbReference>
<gene>
    <name evidence="2" type="ORF">ABGB03_04035</name>
</gene>
<protein>
    <submittedName>
        <fullName evidence="2">DUF3810 domain-containing protein</fullName>
    </submittedName>
</protein>
<keyword evidence="1" id="KW-1133">Transmembrane helix</keyword>
<keyword evidence="1" id="KW-0472">Membrane</keyword>
<dbReference type="Pfam" id="PF12725">
    <property type="entry name" value="DUF3810"/>
    <property type="match status" value="1"/>
</dbReference>
<feature type="transmembrane region" description="Helical" evidence="1">
    <location>
        <begin position="46"/>
        <end position="75"/>
    </location>
</feature>
<dbReference type="InterPro" id="IPR024294">
    <property type="entry name" value="DUF3810"/>
</dbReference>
<dbReference type="EMBL" id="CP157199">
    <property type="protein sequence ID" value="XBG62075.1"/>
    <property type="molecule type" value="Genomic_DNA"/>
</dbReference>
<evidence type="ECO:0000256" key="1">
    <source>
        <dbReference type="SAM" id="Phobius"/>
    </source>
</evidence>
<organism evidence="2">
    <name type="scientific">Pontimicrobium sp. SW4</name>
    <dbReference type="NCBI Taxonomy" id="3153519"/>
    <lineage>
        <taxon>Bacteria</taxon>
        <taxon>Pseudomonadati</taxon>
        <taxon>Bacteroidota</taxon>
        <taxon>Flavobacteriia</taxon>
        <taxon>Flavobacteriales</taxon>
        <taxon>Flavobacteriaceae</taxon>
        <taxon>Pontimicrobium</taxon>
    </lineage>
</organism>
<proteinExistence type="predicted"/>
<accession>A0AAU7BUK7</accession>
<dbReference type="AlphaFoldDB" id="A0AAU7BUK7"/>